<feature type="region of interest" description="Disordered" evidence="1">
    <location>
        <begin position="99"/>
        <end position="118"/>
    </location>
</feature>
<evidence type="ECO:0000256" key="1">
    <source>
        <dbReference type="SAM" id="MobiDB-lite"/>
    </source>
</evidence>
<evidence type="ECO:0000313" key="2">
    <source>
        <dbReference type="EMBL" id="KAF0895673.1"/>
    </source>
</evidence>
<reference evidence="2 3" key="1">
    <citation type="submission" date="2019-11" db="EMBL/GenBank/DDBJ databases">
        <title>Whole genome sequence of Oryza granulata.</title>
        <authorList>
            <person name="Li W."/>
        </authorList>
    </citation>
    <scope>NUCLEOTIDE SEQUENCE [LARGE SCALE GENOMIC DNA]</scope>
    <source>
        <strain evidence="3">cv. Menghai</strain>
        <tissue evidence="2">Leaf</tissue>
    </source>
</reference>
<dbReference type="Proteomes" id="UP000479710">
    <property type="component" value="Unassembled WGS sequence"/>
</dbReference>
<sequence>MNKIRDLKIGKYADDHVLCKKVTRISGWTHRLTGKGTSPPIQALLCRRPDVDIGGSSGGQGGRWRMAEDLASKLAFVMQRVVEHEEIVGQREWVTNRRTQDLATGEEQAACTSRRQGP</sequence>
<gene>
    <name evidence="2" type="ORF">E2562_014292</name>
</gene>
<protein>
    <submittedName>
        <fullName evidence="2">Uncharacterized protein</fullName>
    </submittedName>
</protein>
<organism evidence="2 3">
    <name type="scientific">Oryza meyeriana var. granulata</name>
    <dbReference type="NCBI Taxonomy" id="110450"/>
    <lineage>
        <taxon>Eukaryota</taxon>
        <taxon>Viridiplantae</taxon>
        <taxon>Streptophyta</taxon>
        <taxon>Embryophyta</taxon>
        <taxon>Tracheophyta</taxon>
        <taxon>Spermatophyta</taxon>
        <taxon>Magnoliopsida</taxon>
        <taxon>Liliopsida</taxon>
        <taxon>Poales</taxon>
        <taxon>Poaceae</taxon>
        <taxon>BOP clade</taxon>
        <taxon>Oryzoideae</taxon>
        <taxon>Oryzeae</taxon>
        <taxon>Oryzinae</taxon>
        <taxon>Oryza</taxon>
        <taxon>Oryza meyeriana</taxon>
    </lineage>
</organism>
<dbReference type="EMBL" id="SPHZ02000010">
    <property type="protein sequence ID" value="KAF0895673.1"/>
    <property type="molecule type" value="Genomic_DNA"/>
</dbReference>
<dbReference type="AlphaFoldDB" id="A0A6G1C7W0"/>
<name>A0A6G1C7W0_9ORYZ</name>
<accession>A0A6G1C7W0</accession>
<comment type="caution">
    <text evidence="2">The sequence shown here is derived from an EMBL/GenBank/DDBJ whole genome shotgun (WGS) entry which is preliminary data.</text>
</comment>
<proteinExistence type="predicted"/>
<keyword evidence="3" id="KW-1185">Reference proteome</keyword>
<evidence type="ECO:0000313" key="3">
    <source>
        <dbReference type="Proteomes" id="UP000479710"/>
    </source>
</evidence>